<reference evidence="1 2" key="2">
    <citation type="journal article" date="2022" name="Mol. Ecol. Resour.">
        <title>The genomes of chicory, endive, great burdock and yacon provide insights into Asteraceae paleo-polyploidization history and plant inulin production.</title>
        <authorList>
            <person name="Fan W."/>
            <person name="Wang S."/>
            <person name="Wang H."/>
            <person name="Wang A."/>
            <person name="Jiang F."/>
            <person name="Liu H."/>
            <person name="Zhao H."/>
            <person name="Xu D."/>
            <person name="Zhang Y."/>
        </authorList>
    </citation>
    <scope>NUCLEOTIDE SEQUENCE [LARGE SCALE GENOMIC DNA]</scope>
    <source>
        <strain evidence="2">cv. Yunnan</strain>
        <tissue evidence="1">Leaves</tissue>
    </source>
</reference>
<evidence type="ECO:0000313" key="2">
    <source>
        <dbReference type="Proteomes" id="UP001056120"/>
    </source>
</evidence>
<gene>
    <name evidence="1" type="ORF">L1987_54451</name>
</gene>
<reference evidence="2" key="1">
    <citation type="journal article" date="2022" name="Mol. Ecol. Resour.">
        <title>The genomes of chicory, endive, great burdock and yacon provide insights into Asteraceae palaeo-polyploidization history and plant inulin production.</title>
        <authorList>
            <person name="Fan W."/>
            <person name="Wang S."/>
            <person name="Wang H."/>
            <person name="Wang A."/>
            <person name="Jiang F."/>
            <person name="Liu H."/>
            <person name="Zhao H."/>
            <person name="Xu D."/>
            <person name="Zhang Y."/>
        </authorList>
    </citation>
    <scope>NUCLEOTIDE SEQUENCE [LARGE SCALE GENOMIC DNA]</scope>
    <source>
        <strain evidence="2">cv. Yunnan</strain>
    </source>
</reference>
<dbReference type="Proteomes" id="UP001056120">
    <property type="component" value="Linkage Group LG18"/>
</dbReference>
<dbReference type="EMBL" id="CM042035">
    <property type="protein sequence ID" value="KAI3754664.1"/>
    <property type="molecule type" value="Genomic_DNA"/>
</dbReference>
<comment type="caution">
    <text evidence="1">The sequence shown here is derived from an EMBL/GenBank/DDBJ whole genome shotgun (WGS) entry which is preliminary data.</text>
</comment>
<proteinExistence type="predicted"/>
<keyword evidence="2" id="KW-1185">Reference proteome</keyword>
<protein>
    <submittedName>
        <fullName evidence="1">Uncharacterized protein</fullName>
    </submittedName>
</protein>
<name>A0ACB9E6T2_9ASTR</name>
<accession>A0ACB9E6T2</accession>
<sequence>MGTPMSPESKINVSSSFRTSSFSGSSFWSTVMTSFDNYRFPDGFVNEDGMQRIIRFPNRFVNEDPVDRSAVEVFTKFGDMLDKVATMSDSSTTWSSLTIIACSITITVVVLKCLMKKDQTIIKTYQSIPTTNPNNVSPISDQHIALTMPPVHEPVVSFSQFQGETMERFLQDIARERPISNGESSQAVASARVGTWGYVAPECYEGFNLVTSKCDVYSFGLLLLEIIGRRKNFHPNSNESIDGKQDRVYWTWKLYQKGKLSKFFLECGIEEENIQEAEGMLKVVFLCVHHDPKKRPTMSNVVKMLEGEKDIDPPSYPFEPVDSSVESKEKFDARSSPL</sequence>
<evidence type="ECO:0000313" key="1">
    <source>
        <dbReference type="EMBL" id="KAI3754664.1"/>
    </source>
</evidence>
<organism evidence="1 2">
    <name type="scientific">Smallanthus sonchifolius</name>
    <dbReference type="NCBI Taxonomy" id="185202"/>
    <lineage>
        <taxon>Eukaryota</taxon>
        <taxon>Viridiplantae</taxon>
        <taxon>Streptophyta</taxon>
        <taxon>Embryophyta</taxon>
        <taxon>Tracheophyta</taxon>
        <taxon>Spermatophyta</taxon>
        <taxon>Magnoliopsida</taxon>
        <taxon>eudicotyledons</taxon>
        <taxon>Gunneridae</taxon>
        <taxon>Pentapetalae</taxon>
        <taxon>asterids</taxon>
        <taxon>campanulids</taxon>
        <taxon>Asterales</taxon>
        <taxon>Asteraceae</taxon>
        <taxon>Asteroideae</taxon>
        <taxon>Heliantheae alliance</taxon>
        <taxon>Millerieae</taxon>
        <taxon>Smallanthus</taxon>
    </lineage>
</organism>